<accession>A0A1Y3KXC7</accession>
<comment type="caution">
    <text evidence="1">The sequence shown here is derived from an EMBL/GenBank/DDBJ whole genome shotgun (WGS) entry which is preliminary data.</text>
</comment>
<name>A0A1Y3KXC7_PSEPU</name>
<organism evidence="1 2">
    <name type="scientific">Pseudomonas putida</name>
    <name type="common">Arthrobacter siderocapsulatus</name>
    <dbReference type="NCBI Taxonomy" id="303"/>
    <lineage>
        <taxon>Bacteria</taxon>
        <taxon>Pseudomonadati</taxon>
        <taxon>Pseudomonadota</taxon>
        <taxon>Gammaproteobacteria</taxon>
        <taxon>Pseudomonadales</taxon>
        <taxon>Pseudomonadaceae</taxon>
        <taxon>Pseudomonas</taxon>
    </lineage>
</organism>
<protein>
    <submittedName>
        <fullName evidence="1">Uncharacterized protein</fullName>
    </submittedName>
</protein>
<gene>
    <name evidence="1" type="ORF">B8W72_17385</name>
</gene>
<evidence type="ECO:0000313" key="1">
    <source>
        <dbReference type="EMBL" id="OUM30547.1"/>
    </source>
</evidence>
<dbReference type="EMBL" id="NFSB01000080">
    <property type="protein sequence ID" value="OUM30547.1"/>
    <property type="molecule type" value="Genomic_DNA"/>
</dbReference>
<reference evidence="1 2" key="1">
    <citation type="submission" date="2017-05" db="EMBL/GenBank/DDBJ databases">
        <title>Whole genome sequence of Pseudomonas putida isolate 1312 commercialized as a biostimulant.</title>
        <authorList>
            <person name="Crovadore J."/>
            <person name="Blanc P."/>
            <person name="Chablais R."/>
            <person name="Cochard B."/>
            <person name="Grizard D."/>
            <person name="Lefort F."/>
        </authorList>
    </citation>
    <scope>NUCLEOTIDE SEQUENCE [LARGE SCALE GENOMIC DNA]</scope>
    <source>
        <strain evidence="1 2">1312</strain>
    </source>
</reference>
<sequence>MIFYGAETVLFPVPASSRVNPLPQDVHCPSGLCITCGSGFTREEAGTGKHLPAESRTIC</sequence>
<dbReference type="Proteomes" id="UP000196082">
    <property type="component" value="Unassembled WGS sequence"/>
</dbReference>
<evidence type="ECO:0000313" key="2">
    <source>
        <dbReference type="Proteomes" id="UP000196082"/>
    </source>
</evidence>
<proteinExistence type="predicted"/>
<dbReference type="AlphaFoldDB" id="A0A1Y3KXC7"/>